<protein>
    <submittedName>
        <fullName evidence="1">DUF1850 domain-containing protein</fullName>
    </submittedName>
</protein>
<evidence type="ECO:0000313" key="2">
    <source>
        <dbReference type="Proteomes" id="UP000682204"/>
    </source>
</evidence>
<dbReference type="EMBL" id="CP074691">
    <property type="protein sequence ID" value="QVL37473.1"/>
    <property type="molecule type" value="Genomic_DNA"/>
</dbReference>
<keyword evidence="2" id="KW-1185">Reference proteome</keyword>
<reference evidence="1" key="1">
    <citation type="submission" date="2021-05" db="EMBL/GenBank/DDBJ databases">
        <title>An isolated secondary fermenter in methanogenic hydrocarbon-degrading communities.</title>
        <authorList>
            <person name="Liu Y.-F."/>
            <person name="Liu Z.-l."/>
        </authorList>
    </citation>
    <scope>NUCLEOTIDE SEQUENCE</scope>
    <source>
        <strain evidence="1">L-13</strain>
    </source>
</reference>
<name>A0ACD1DZL9_9BACT</name>
<evidence type="ECO:0000313" key="1">
    <source>
        <dbReference type="EMBL" id="QVL37473.1"/>
    </source>
</evidence>
<gene>
    <name evidence="1" type="ORF">KIH16_07050</name>
</gene>
<accession>A0ACD1DZL9</accession>
<dbReference type="Proteomes" id="UP000682204">
    <property type="component" value="Chromosome"/>
</dbReference>
<proteinExistence type="predicted"/>
<organism evidence="1 2">
    <name type="scientific">Aminirod propionatiphilus</name>
    <dbReference type="NCBI Taxonomy" id="3415223"/>
    <lineage>
        <taxon>Bacteria</taxon>
        <taxon>Thermotogati</taxon>
        <taxon>Synergistota</taxon>
        <taxon>Synergistia</taxon>
        <taxon>Synergistales</taxon>
        <taxon>Aminiphilaceae</taxon>
        <taxon>Aminirod</taxon>
    </lineage>
</organism>
<sequence length="163" mass="18524">MRSLSLWLVVALLSFLYLFCAPVSVLEIAPSGGTFLRQIAPVGQPFVLRYIHSVELTPVEDEYSVSDGTFWQWEERVRSHNAGLPLEASKTGKFLAGKDWFRFRGGRQSFNVLFLRVGDGERGRNELDLVGSGRWELFKQFPGQRLEIRVTESSFADQLIGRL</sequence>